<dbReference type="RefSeq" id="WP_081347889.1">
    <property type="nucleotide sequence ID" value="NZ_FMWB01000001.1"/>
</dbReference>
<dbReference type="InterPro" id="IPR006665">
    <property type="entry name" value="OmpA-like"/>
</dbReference>
<dbReference type="AlphaFoldDB" id="A0A1G5M1V7"/>
<evidence type="ECO:0000259" key="4">
    <source>
        <dbReference type="PROSITE" id="PS51123"/>
    </source>
</evidence>
<proteinExistence type="predicted"/>
<dbReference type="eggNOG" id="COG2885">
    <property type="taxonomic scope" value="Bacteria"/>
</dbReference>
<evidence type="ECO:0000313" key="5">
    <source>
        <dbReference type="EMBL" id="SCZ19165.1"/>
    </source>
</evidence>
<accession>A0A1G5M1V7</accession>
<gene>
    <name evidence="5" type="ORF">SAMN05216279_10150</name>
</gene>
<reference evidence="6" key="1">
    <citation type="submission" date="2016-10" db="EMBL/GenBank/DDBJ databases">
        <authorList>
            <person name="de Groot N.N."/>
        </authorList>
    </citation>
    <scope>NUCLEOTIDE SEQUENCE [LARGE SCALE GENOMIC DNA]</scope>
    <source>
        <strain evidence="6">DSM 15758</strain>
    </source>
</reference>
<dbReference type="InterPro" id="IPR024370">
    <property type="entry name" value="PBP_domain"/>
</dbReference>
<dbReference type="SUPFAM" id="SSF103088">
    <property type="entry name" value="OmpA-like"/>
    <property type="match status" value="1"/>
</dbReference>
<dbReference type="eggNOG" id="COG0226">
    <property type="taxonomic scope" value="Bacteria"/>
</dbReference>
<dbReference type="InterPro" id="IPR050811">
    <property type="entry name" value="Phosphate_ABC_transporter"/>
</dbReference>
<dbReference type="Gene3D" id="3.40.190.10">
    <property type="entry name" value="Periplasmic binding protein-like II"/>
    <property type="match status" value="2"/>
</dbReference>
<evidence type="ECO:0000256" key="2">
    <source>
        <dbReference type="PROSITE-ProRule" id="PRU00473"/>
    </source>
</evidence>
<protein>
    <submittedName>
        <fullName evidence="5">Phosphate transport system substrate-binding protein</fullName>
    </submittedName>
</protein>
<feature type="domain" description="OmpA-like" evidence="4">
    <location>
        <begin position="338"/>
        <end position="451"/>
    </location>
</feature>
<dbReference type="STRING" id="237610.BJP27_02610"/>
<feature type="chain" id="PRO_5010324942" evidence="3">
    <location>
        <begin position="32"/>
        <end position="451"/>
    </location>
</feature>
<keyword evidence="2" id="KW-0472">Membrane</keyword>
<dbReference type="Gene3D" id="3.30.1330.60">
    <property type="entry name" value="OmpA-like domain"/>
    <property type="match status" value="1"/>
</dbReference>
<dbReference type="OrthoDB" id="9790048at2"/>
<dbReference type="InterPro" id="IPR036737">
    <property type="entry name" value="OmpA-like_sf"/>
</dbReference>
<dbReference type="PANTHER" id="PTHR30570">
    <property type="entry name" value="PERIPLASMIC PHOSPHATE BINDING COMPONENT OF PHOSPHATE ABC TRANSPORTER"/>
    <property type="match status" value="1"/>
</dbReference>
<name>A0A1G5M1V7_9PSED</name>
<sequence>MNCSAPVFRRAFLRRAVLATLLPLLPSPLLASESTTILLRLQGSNTINARLGPRLVAALLAERGYRDPQVVPTAVMDEWHLMARAPQGNTVAVQIAAHGSSTGFTALAAGATDLAAASRPITDSEVSALANLGDLRSKEAEYVIGLDGLAIIVHPGNPLRELDLQQLAQVFTGDVGDWQQLGGTPGPIRIYARDDRSGTYDTFRELVLNPAGKRLSAAARRFESNEELAQRVADDPAGIGFTSLAAAAGSPKLALRDGEGRAIAPSEASIATEDYPLARRLFLYAPPAQRSDWTRSLLEFSQTPAGQAVVQQSGFVAQRIEPLTIGDTRGMPPAYSELARRAQRLTVNFRFTAGSARLDNKALRDVERLAAFMRQPENANRQLILVGFNDATEDPARASLLARLRATAVATALRHQQAFASEVLSLGDQLPVAGLSANGRVKNRRVEAWIH</sequence>
<dbReference type="GO" id="GO:0016020">
    <property type="term" value="C:membrane"/>
    <property type="evidence" value="ECO:0007669"/>
    <property type="project" value="UniProtKB-UniRule"/>
</dbReference>
<keyword evidence="1 3" id="KW-0732">Signal</keyword>
<organism evidence="5 6">
    <name type="scientific">Pseudomonas oryzihabitans</name>
    <dbReference type="NCBI Taxonomy" id="47885"/>
    <lineage>
        <taxon>Bacteria</taxon>
        <taxon>Pseudomonadati</taxon>
        <taxon>Pseudomonadota</taxon>
        <taxon>Gammaproteobacteria</taxon>
        <taxon>Pseudomonadales</taxon>
        <taxon>Pseudomonadaceae</taxon>
        <taxon>Pseudomonas</taxon>
    </lineage>
</organism>
<dbReference type="Pfam" id="PF12849">
    <property type="entry name" value="PBP_like_2"/>
    <property type="match status" value="1"/>
</dbReference>
<comment type="caution">
    <text evidence="5">The sequence shown here is derived from an EMBL/GenBank/DDBJ whole genome shotgun (WGS) entry which is preliminary data.</text>
</comment>
<evidence type="ECO:0000256" key="3">
    <source>
        <dbReference type="SAM" id="SignalP"/>
    </source>
</evidence>
<dbReference type="Proteomes" id="UP000183046">
    <property type="component" value="Unassembled WGS sequence"/>
</dbReference>
<dbReference type="Pfam" id="PF00691">
    <property type="entry name" value="OmpA"/>
    <property type="match status" value="1"/>
</dbReference>
<evidence type="ECO:0000313" key="6">
    <source>
        <dbReference type="Proteomes" id="UP000183046"/>
    </source>
</evidence>
<dbReference type="SUPFAM" id="SSF53850">
    <property type="entry name" value="Periplasmic binding protein-like II"/>
    <property type="match status" value="1"/>
</dbReference>
<dbReference type="PROSITE" id="PS51123">
    <property type="entry name" value="OMPA_2"/>
    <property type="match status" value="1"/>
</dbReference>
<dbReference type="EMBL" id="FMWB01000001">
    <property type="protein sequence ID" value="SCZ19165.1"/>
    <property type="molecule type" value="Genomic_DNA"/>
</dbReference>
<dbReference type="PANTHER" id="PTHR30570:SF1">
    <property type="entry name" value="PHOSPHATE-BINDING PROTEIN PSTS"/>
    <property type="match status" value="1"/>
</dbReference>
<evidence type="ECO:0000256" key="1">
    <source>
        <dbReference type="ARBA" id="ARBA00022729"/>
    </source>
</evidence>
<feature type="signal peptide" evidence="3">
    <location>
        <begin position="1"/>
        <end position="31"/>
    </location>
</feature>